<evidence type="ECO:0000313" key="2">
    <source>
        <dbReference type="Proteomes" id="UP000612855"/>
    </source>
</evidence>
<accession>A0A917A9R2</accession>
<comment type="caution">
    <text evidence="1">The sequence shown here is derived from an EMBL/GenBank/DDBJ whole genome shotgun (WGS) entry which is preliminary data.</text>
</comment>
<proteinExistence type="predicted"/>
<dbReference type="AlphaFoldDB" id="A0A917A9R2"/>
<gene>
    <name evidence="1" type="ORF">GCM10011360_25280</name>
</gene>
<sequence length="90" mass="9905">MILQKGRSSDTVPSRDCDHGRDLVFVPCKLFDLAVDAGASPVSGLSVSKAPETVRQRPEKPNQIKGWDFPVRQRKPLISLTPHSPARLTT</sequence>
<dbReference type="Proteomes" id="UP000612855">
    <property type="component" value="Unassembled WGS sequence"/>
</dbReference>
<evidence type="ECO:0000313" key="1">
    <source>
        <dbReference type="EMBL" id="GGE36453.1"/>
    </source>
</evidence>
<dbReference type="EMBL" id="BMFJ01000001">
    <property type="protein sequence ID" value="GGE36453.1"/>
    <property type="molecule type" value="Genomic_DNA"/>
</dbReference>
<name>A0A917A9R2_9RHOB</name>
<organism evidence="1 2">
    <name type="scientific">Primorskyibacter flagellatus</name>
    <dbReference type="NCBI Taxonomy" id="1387277"/>
    <lineage>
        <taxon>Bacteria</taxon>
        <taxon>Pseudomonadati</taxon>
        <taxon>Pseudomonadota</taxon>
        <taxon>Alphaproteobacteria</taxon>
        <taxon>Rhodobacterales</taxon>
        <taxon>Roseobacteraceae</taxon>
        <taxon>Primorskyibacter</taxon>
    </lineage>
</organism>
<protein>
    <submittedName>
        <fullName evidence="1">Uncharacterized protein</fullName>
    </submittedName>
</protein>
<keyword evidence="2" id="KW-1185">Reference proteome</keyword>
<reference evidence="2" key="1">
    <citation type="journal article" date="2019" name="Int. J. Syst. Evol. Microbiol.">
        <title>The Global Catalogue of Microorganisms (GCM) 10K type strain sequencing project: providing services to taxonomists for standard genome sequencing and annotation.</title>
        <authorList>
            <consortium name="The Broad Institute Genomics Platform"/>
            <consortium name="The Broad Institute Genome Sequencing Center for Infectious Disease"/>
            <person name="Wu L."/>
            <person name="Ma J."/>
        </authorList>
    </citation>
    <scope>NUCLEOTIDE SEQUENCE [LARGE SCALE GENOMIC DNA]</scope>
    <source>
        <strain evidence="2">CGMCC 1.12664</strain>
    </source>
</reference>